<feature type="compositionally biased region" description="Polar residues" evidence="1">
    <location>
        <begin position="429"/>
        <end position="449"/>
    </location>
</feature>
<evidence type="ECO:0000313" key="3">
    <source>
        <dbReference type="EMBL" id="PXF40102.1"/>
    </source>
</evidence>
<sequence>MHPPITPVPVPLPDLAHLFTILNHDWVWDFMFESDAHALEMLTFAASDKGTTLFDLSIQTEDTSDAYANSFAVHERHRALILPSFSNGAISVGFGVADRITSSTTFACKQRYVGKIARDDSTGSIFFIAIDPSLNLVEITTYSLFSPTCRAHTFSLYHQHKFMLALRNCRHTSFSNEAVGPSLIYFYEAIETRPCRACNTTDAPACSCSIAFIQKKHPLDSVAEISNMACYTGDFRGTARLSLHSNNATMFSSNYTSSSSLSFLQDYEKQREMIEWALKTLSEHHQVNPLKLIMAEAAAMRSRFVTATDTFLLSSITESILSRPIRFDDSANETLQREQADMASSSPVLIAPMHSMNDIEPSTGMNAGFGTALAHLAALSTDPQVRHAMNTYLTANSNNLLCDSTESISIDQILQPQPPLQAVEMMSPITGNDSCSSQSANERPSTANRTLPVLAPAPVVQSPSSFGAEATKNQIDEDRRRRLELRKARNRESAQRSNLKKKLQMQKLKNELAEAAKHEAGLRAQEKSLREENMRLRTAVMR</sequence>
<evidence type="ECO:0000313" key="4">
    <source>
        <dbReference type="Proteomes" id="UP000247409"/>
    </source>
</evidence>
<evidence type="ECO:0000259" key="2">
    <source>
        <dbReference type="PROSITE" id="PS50217"/>
    </source>
</evidence>
<dbReference type="Proteomes" id="UP000247409">
    <property type="component" value="Unassembled WGS sequence"/>
</dbReference>
<dbReference type="PROSITE" id="PS50217">
    <property type="entry name" value="BZIP"/>
    <property type="match status" value="1"/>
</dbReference>
<dbReference type="EMBL" id="NBIV01000359">
    <property type="protein sequence ID" value="PXF40102.1"/>
    <property type="molecule type" value="Genomic_DNA"/>
</dbReference>
<name>A0A2V3IDE3_9FLOR</name>
<keyword evidence="4" id="KW-1185">Reference proteome</keyword>
<reference evidence="3 4" key="1">
    <citation type="journal article" date="2018" name="Mol. Biol. Evol.">
        <title>Analysis of the draft genome of the red seaweed Gracilariopsis chorda provides insights into genome size evolution in Rhodophyta.</title>
        <authorList>
            <person name="Lee J."/>
            <person name="Yang E.C."/>
            <person name="Graf L."/>
            <person name="Yang J.H."/>
            <person name="Qiu H."/>
            <person name="Zel Zion U."/>
            <person name="Chan C.X."/>
            <person name="Stephens T.G."/>
            <person name="Weber A.P.M."/>
            <person name="Boo G.H."/>
            <person name="Boo S.M."/>
            <person name="Kim K.M."/>
            <person name="Shin Y."/>
            <person name="Jung M."/>
            <person name="Lee S.J."/>
            <person name="Yim H.S."/>
            <person name="Lee J.H."/>
            <person name="Bhattacharya D."/>
            <person name="Yoon H.S."/>
        </authorList>
    </citation>
    <scope>NUCLEOTIDE SEQUENCE [LARGE SCALE GENOMIC DNA]</scope>
    <source>
        <strain evidence="3 4">SKKU-2015</strain>
        <tissue evidence="3">Whole body</tissue>
    </source>
</reference>
<organism evidence="3 4">
    <name type="scientific">Gracilariopsis chorda</name>
    <dbReference type="NCBI Taxonomy" id="448386"/>
    <lineage>
        <taxon>Eukaryota</taxon>
        <taxon>Rhodophyta</taxon>
        <taxon>Florideophyceae</taxon>
        <taxon>Rhodymeniophycidae</taxon>
        <taxon>Gracilariales</taxon>
        <taxon>Gracilariaceae</taxon>
        <taxon>Gracilariopsis</taxon>
    </lineage>
</organism>
<dbReference type="CDD" id="cd14686">
    <property type="entry name" value="bZIP"/>
    <property type="match status" value="1"/>
</dbReference>
<evidence type="ECO:0000256" key="1">
    <source>
        <dbReference type="SAM" id="MobiDB-lite"/>
    </source>
</evidence>
<gene>
    <name evidence="3" type="ORF">BWQ96_10200</name>
</gene>
<feature type="domain" description="BZIP" evidence="2">
    <location>
        <begin position="480"/>
        <end position="542"/>
    </location>
</feature>
<dbReference type="InterPro" id="IPR004827">
    <property type="entry name" value="bZIP"/>
</dbReference>
<dbReference type="SMART" id="SM00338">
    <property type="entry name" value="BRLZ"/>
    <property type="match status" value="1"/>
</dbReference>
<protein>
    <recommendedName>
        <fullName evidence="2">BZIP domain-containing protein</fullName>
    </recommendedName>
</protein>
<comment type="caution">
    <text evidence="3">The sequence shown here is derived from an EMBL/GenBank/DDBJ whole genome shotgun (WGS) entry which is preliminary data.</text>
</comment>
<dbReference type="GO" id="GO:0003700">
    <property type="term" value="F:DNA-binding transcription factor activity"/>
    <property type="evidence" value="ECO:0007669"/>
    <property type="project" value="InterPro"/>
</dbReference>
<dbReference type="AlphaFoldDB" id="A0A2V3IDE3"/>
<dbReference type="OrthoDB" id="10587449at2759"/>
<accession>A0A2V3IDE3</accession>
<feature type="region of interest" description="Disordered" evidence="1">
    <location>
        <begin position="427"/>
        <end position="479"/>
    </location>
</feature>
<proteinExistence type="predicted"/>